<feature type="transmembrane region" description="Helical" evidence="1">
    <location>
        <begin position="34"/>
        <end position="52"/>
    </location>
</feature>
<feature type="transmembrane region" description="Helical" evidence="1">
    <location>
        <begin position="12"/>
        <end position="28"/>
    </location>
</feature>
<reference evidence="2" key="1">
    <citation type="submission" date="2023-03" db="EMBL/GenBank/DDBJ databases">
        <title>Massive genome expansion in bonnet fungi (Mycena s.s.) driven by repeated elements and novel gene families across ecological guilds.</title>
        <authorList>
            <consortium name="Lawrence Berkeley National Laboratory"/>
            <person name="Harder C.B."/>
            <person name="Miyauchi S."/>
            <person name="Viragh M."/>
            <person name="Kuo A."/>
            <person name="Thoen E."/>
            <person name="Andreopoulos B."/>
            <person name="Lu D."/>
            <person name="Skrede I."/>
            <person name="Drula E."/>
            <person name="Henrissat B."/>
            <person name="Morin E."/>
            <person name="Kohler A."/>
            <person name="Barry K."/>
            <person name="LaButti K."/>
            <person name="Morin E."/>
            <person name="Salamov A."/>
            <person name="Lipzen A."/>
            <person name="Mereny Z."/>
            <person name="Hegedus B."/>
            <person name="Baldrian P."/>
            <person name="Stursova M."/>
            <person name="Weitz H."/>
            <person name="Taylor A."/>
            <person name="Grigoriev I.V."/>
            <person name="Nagy L.G."/>
            <person name="Martin F."/>
            <person name="Kauserud H."/>
        </authorList>
    </citation>
    <scope>NUCLEOTIDE SEQUENCE</scope>
    <source>
        <strain evidence="2">CBHHK067</strain>
    </source>
</reference>
<keyword evidence="1" id="KW-0472">Membrane</keyword>
<keyword evidence="1" id="KW-0812">Transmembrane</keyword>
<dbReference type="GO" id="GO:0042158">
    <property type="term" value="P:lipoprotein biosynthetic process"/>
    <property type="evidence" value="ECO:0007669"/>
    <property type="project" value="InterPro"/>
</dbReference>
<feature type="transmembrane region" description="Helical" evidence="1">
    <location>
        <begin position="59"/>
        <end position="78"/>
    </location>
</feature>
<sequence>MNKLRTFIQTYPNVFHISLAAISSLFSLTMTPSFVPLTLTLSVLLLYAPILLHRPHRFAYAALLWVSITLFGSLARLVPAVNALSMPGTSVAVLLAMTSFASALAIFAISLDVMIRTRIAVNQAILFPAIWITMWAAASRLPLGRLTSWSPLLGHQSYDYIVPWVGPGGIDWLVAAWAVVVSQSVGIWYMGRPEDEVSTTSPSKASSSSKTFILAAILTALTVPAFTLSASPPPVNPSETITRLNIGCALPPFSKHNPSPTLEDYIKESKSIPTNPTLVLWPEGAVSFRNSEARDAGFRDIQSAIGSEHVYWAVSFQETILDLSDRSISHTGVAIISTSEVHKAYYKRHLVPIAESSPLTPGSEPPFLFTIPLQRPKGVEKPHWGPNSTRPLVVTASICLDFAMPSPFRDLDSRPALILAPARTWDPAIGARMWEEAKQRANEIGSKGGVSGVAGGGYNEIYQAGEGSWSRTIGIKYPFSPTRTFYARCGEALVLAASWLFVPRHLHAVGINVIDWVARKTRRSKPTPSAAAQGNLIEFGPD</sequence>
<evidence type="ECO:0000313" key="2">
    <source>
        <dbReference type="EMBL" id="KAJ7675371.1"/>
    </source>
</evidence>
<dbReference type="EMBL" id="JARKIE010000149">
    <property type="protein sequence ID" value="KAJ7675371.1"/>
    <property type="molecule type" value="Genomic_DNA"/>
</dbReference>
<dbReference type="PANTHER" id="PTHR38686:SF1">
    <property type="entry name" value="APOLIPOPROTEIN N-ACYLTRANSFERASE"/>
    <property type="match status" value="1"/>
</dbReference>
<dbReference type="PANTHER" id="PTHR38686">
    <property type="entry name" value="APOLIPOPROTEIN N-ACYLTRANSFERASE"/>
    <property type="match status" value="1"/>
</dbReference>
<evidence type="ECO:0008006" key="4">
    <source>
        <dbReference type="Google" id="ProtNLM"/>
    </source>
</evidence>
<accession>A0AAD7GC59</accession>
<proteinExistence type="predicted"/>
<dbReference type="AlphaFoldDB" id="A0AAD7GC59"/>
<evidence type="ECO:0000256" key="1">
    <source>
        <dbReference type="SAM" id="Phobius"/>
    </source>
</evidence>
<organism evidence="2 3">
    <name type="scientific">Mycena rosella</name>
    <name type="common">Pink bonnet</name>
    <name type="synonym">Agaricus rosellus</name>
    <dbReference type="NCBI Taxonomy" id="1033263"/>
    <lineage>
        <taxon>Eukaryota</taxon>
        <taxon>Fungi</taxon>
        <taxon>Dikarya</taxon>
        <taxon>Basidiomycota</taxon>
        <taxon>Agaricomycotina</taxon>
        <taxon>Agaricomycetes</taxon>
        <taxon>Agaricomycetidae</taxon>
        <taxon>Agaricales</taxon>
        <taxon>Marasmiineae</taxon>
        <taxon>Mycenaceae</taxon>
        <taxon>Mycena</taxon>
    </lineage>
</organism>
<feature type="transmembrane region" description="Helical" evidence="1">
    <location>
        <begin position="90"/>
        <end position="113"/>
    </location>
</feature>
<comment type="caution">
    <text evidence="2">The sequence shown here is derived from an EMBL/GenBank/DDBJ whole genome shotgun (WGS) entry which is preliminary data.</text>
</comment>
<keyword evidence="1" id="KW-1133">Transmembrane helix</keyword>
<gene>
    <name evidence="2" type="ORF">B0H17DRAFT_1081172</name>
</gene>
<dbReference type="Proteomes" id="UP001221757">
    <property type="component" value="Unassembled WGS sequence"/>
</dbReference>
<dbReference type="GO" id="GO:0016410">
    <property type="term" value="F:N-acyltransferase activity"/>
    <property type="evidence" value="ECO:0007669"/>
    <property type="project" value="InterPro"/>
</dbReference>
<feature type="transmembrane region" description="Helical" evidence="1">
    <location>
        <begin position="125"/>
        <end position="143"/>
    </location>
</feature>
<dbReference type="InterPro" id="IPR036526">
    <property type="entry name" value="C-N_Hydrolase_sf"/>
</dbReference>
<keyword evidence="3" id="KW-1185">Reference proteome</keyword>
<dbReference type="Gene3D" id="3.60.110.10">
    <property type="entry name" value="Carbon-nitrogen hydrolase"/>
    <property type="match status" value="1"/>
</dbReference>
<evidence type="ECO:0000313" key="3">
    <source>
        <dbReference type="Proteomes" id="UP001221757"/>
    </source>
</evidence>
<dbReference type="SUPFAM" id="SSF56317">
    <property type="entry name" value="Carbon-nitrogen hydrolase"/>
    <property type="match status" value="1"/>
</dbReference>
<dbReference type="GO" id="GO:0016020">
    <property type="term" value="C:membrane"/>
    <property type="evidence" value="ECO:0007669"/>
    <property type="project" value="InterPro"/>
</dbReference>
<dbReference type="InterPro" id="IPR004563">
    <property type="entry name" value="Apolipo_AcylTrfase"/>
</dbReference>
<protein>
    <recommendedName>
        <fullName evidence="4">CN hydrolase domain-containing protein</fullName>
    </recommendedName>
</protein>
<name>A0AAD7GC59_MYCRO</name>